<gene>
    <name evidence="1" type="ORF">D3C57_136970</name>
</gene>
<accession>A0A0A0N778</accession>
<dbReference type="EMBL" id="QYCY01000002">
    <property type="protein sequence ID" value="RLV74938.1"/>
    <property type="molecule type" value="Genomic_DNA"/>
</dbReference>
<evidence type="ECO:0000313" key="2">
    <source>
        <dbReference type="Proteomes" id="UP000281594"/>
    </source>
</evidence>
<dbReference type="AlphaFoldDB" id="A0A0A0N778"/>
<dbReference type="SUPFAM" id="SSF55008">
    <property type="entry name" value="HMA, heavy metal-associated domain"/>
    <property type="match status" value="1"/>
</dbReference>
<dbReference type="InterPro" id="IPR036163">
    <property type="entry name" value="HMA_dom_sf"/>
</dbReference>
<protein>
    <submittedName>
        <fullName evidence="1">Uncharacterized protein</fullName>
    </submittedName>
</protein>
<dbReference type="RefSeq" id="WP_020866333.1">
    <property type="nucleotide sequence ID" value="NC_022785.1"/>
</dbReference>
<sequence length="215" mass="22737">MPPITTLTGLVSAPSRAMNGLRLRLADIADVLRDTGDRRTGRTVWARAGRAHVEARGLTGHGEGHERLVKELEDALRRVAGVNWAGVNAALGQVLVDFDEDRLGPNDVLEVVERVEEAHGTDADAFPASRPQPPFASAPATLAATALAADCLGLLTATFRRVAIRPALSPALRTPAVMAELQPRVRGLLESRLGRAHADALIGVSNALVHAPDQG</sequence>
<organism evidence="1 2">
    <name type="scientific">Streptomyces rapamycinicus (strain ATCC 29253 / DSM 41530 / NRRL 5491 / AYB-994)</name>
    <name type="common">Streptomyces hygroscopicus (strain ATCC 29253)</name>
    <dbReference type="NCBI Taxonomy" id="1343740"/>
    <lineage>
        <taxon>Bacteria</taxon>
        <taxon>Bacillati</taxon>
        <taxon>Actinomycetota</taxon>
        <taxon>Actinomycetes</taxon>
        <taxon>Kitasatosporales</taxon>
        <taxon>Streptomycetaceae</taxon>
        <taxon>Streptomyces</taxon>
        <taxon>Streptomyces violaceusniger group</taxon>
    </lineage>
</organism>
<proteinExistence type="predicted"/>
<dbReference type="GO" id="GO:0046872">
    <property type="term" value="F:metal ion binding"/>
    <property type="evidence" value="ECO:0007669"/>
    <property type="project" value="InterPro"/>
</dbReference>
<dbReference type="KEGG" id="src:M271_06535"/>
<dbReference type="Gene3D" id="3.30.70.100">
    <property type="match status" value="1"/>
</dbReference>
<dbReference type="STRING" id="1343740.M271_06535"/>
<dbReference type="eggNOG" id="COG0474">
    <property type="taxonomic scope" value="Bacteria"/>
</dbReference>
<dbReference type="Proteomes" id="UP000281594">
    <property type="component" value="Unassembled WGS sequence"/>
</dbReference>
<reference evidence="1 2" key="1">
    <citation type="journal article" date="2018" name="J. Biol. Chem.">
        <title>Discovery of the actinoplanic acid pathway in Streptomyces rapamycinicus reveals a genetically conserved synergism with rapamycin.</title>
        <authorList>
            <person name="Mrak P."/>
            <person name="Krastel P."/>
            <person name="Pivk Lukancic P."/>
            <person name="Tao J."/>
            <person name="Pistorius D."/>
            <person name="Moore C.M."/>
        </authorList>
    </citation>
    <scope>NUCLEOTIDE SEQUENCE [LARGE SCALE GENOMIC DNA]</scope>
    <source>
        <strain evidence="1 2">NRRL 5491</strain>
    </source>
</reference>
<comment type="caution">
    <text evidence="1">The sequence shown here is derived from an EMBL/GenBank/DDBJ whole genome shotgun (WGS) entry which is preliminary data.</text>
</comment>
<name>A0A0A0N778_STRRN</name>
<evidence type="ECO:0000313" key="1">
    <source>
        <dbReference type="EMBL" id="RLV74938.1"/>
    </source>
</evidence>
<dbReference type="HOGENOM" id="CLU_1282629_0_0_11"/>